<comment type="catalytic activity">
    <reaction evidence="8">
        <text>O-phospho-L-seryl-[protein] + H2O = L-seryl-[protein] + phosphate</text>
        <dbReference type="Rhea" id="RHEA:20629"/>
        <dbReference type="Rhea" id="RHEA-COMP:9863"/>
        <dbReference type="Rhea" id="RHEA-COMP:11604"/>
        <dbReference type="ChEBI" id="CHEBI:15377"/>
        <dbReference type="ChEBI" id="CHEBI:29999"/>
        <dbReference type="ChEBI" id="CHEBI:43474"/>
        <dbReference type="ChEBI" id="CHEBI:83421"/>
        <dbReference type="EC" id="3.1.3.16"/>
    </reaction>
</comment>
<dbReference type="GO" id="GO:0016020">
    <property type="term" value="C:membrane"/>
    <property type="evidence" value="ECO:0007669"/>
    <property type="project" value="UniProtKB-SubCell"/>
</dbReference>
<dbReference type="WBParaSite" id="EEL_0000945801-mRNA-1">
    <property type="protein sequence ID" value="EEL_0000945801-mRNA-1"/>
    <property type="gene ID" value="EEL_0000945801"/>
</dbReference>
<dbReference type="GO" id="GO:0071763">
    <property type="term" value="P:nuclear membrane organization"/>
    <property type="evidence" value="ECO:0007669"/>
    <property type="project" value="UniProtKB-ARBA"/>
</dbReference>
<dbReference type="InterPro" id="IPR036412">
    <property type="entry name" value="HAD-like_sf"/>
</dbReference>
<name>A0A0R3S3V5_9BILA</name>
<comment type="catalytic activity">
    <reaction evidence="9">
        <text>O-phospho-L-threonyl-[protein] + H2O = L-threonyl-[protein] + phosphate</text>
        <dbReference type="Rhea" id="RHEA:47004"/>
        <dbReference type="Rhea" id="RHEA-COMP:11060"/>
        <dbReference type="Rhea" id="RHEA-COMP:11605"/>
        <dbReference type="ChEBI" id="CHEBI:15377"/>
        <dbReference type="ChEBI" id="CHEBI:30013"/>
        <dbReference type="ChEBI" id="CHEBI:43474"/>
        <dbReference type="ChEBI" id="CHEBI:61977"/>
        <dbReference type="EC" id="3.1.3.16"/>
    </reaction>
</comment>
<evidence type="ECO:0000256" key="6">
    <source>
        <dbReference type="ARBA" id="ARBA00022989"/>
    </source>
</evidence>
<dbReference type="AlphaFoldDB" id="A0A0R3S3V5"/>
<dbReference type="NCBIfam" id="TIGR02251">
    <property type="entry name" value="HIF-SF_euk"/>
    <property type="match status" value="1"/>
</dbReference>
<keyword evidence="4" id="KW-0378">Hydrolase</keyword>
<dbReference type="Pfam" id="PF03031">
    <property type="entry name" value="NIF"/>
    <property type="match status" value="1"/>
</dbReference>
<keyword evidence="7" id="KW-0472">Membrane</keyword>
<comment type="subcellular location">
    <subcellularLocation>
        <location evidence="1">Membrane</location>
        <topology evidence="1">Single-pass membrane protein</topology>
    </subcellularLocation>
</comment>
<evidence type="ECO:0000256" key="10">
    <source>
        <dbReference type="ARBA" id="ARBA00061694"/>
    </source>
</evidence>
<dbReference type="InterPro" id="IPR023214">
    <property type="entry name" value="HAD_sf"/>
</dbReference>
<dbReference type="FunFam" id="3.40.50.1000:FF:000044">
    <property type="entry name" value="CTD nuclear envelope phosphatase 1"/>
    <property type="match status" value="1"/>
</dbReference>
<dbReference type="InterPro" id="IPR050365">
    <property type="entry name" value="TIM50"/>
</dbReference>
<evidence type="ECO:0000313" key="15">
    <source>
        <dbReference type="WBParaSite" id="EEL_0000945801-mRNA-1"/>
    </source>
</evidence>
<dbReference type="InterPro" id="IPR004274">
    <property type="entry name" value="FCP1_dom"/>
</dbReference>
<evidence type="ECO:0000256" key="11">
    <source>
        <dbReference type="ARBA" id="ARBA00070329"/>
    </source>
</evidence>
<keyword evidence="3" id="KW-0812">Transmembrane</keyword>
<evidence type="ECO:0000256" key="8">
    <source>
        <dbReference type="ARBA" id="ARBA00047761"/>
    </source>
</evidence>
<organism evidence="14 15">
    <name type="scientific">Elaeophora elaphi</name>
    <dbReference type="NCBI Taxonomy" id="1147741"/>
    <lineage>
        <taxon>Eukaryota</taxon>
        <taxon>Metazoa</taxon>
        <taxon>Ecdysozoa</taxon>
        <taxon>Nematoda</taxon>
        <taxon>Chromadorea</taxon>
        <taxon>Rhabditida</taxon>
        <taxon>Spirurina</taxon>
        <taxon>Spiruromorpha</taxon>
        <taxon>Filarioidea</taxon>
        <taxon>Onchocercidae</taxon>
        <taxon>Elaeophora</taxon>
    </lineage>
</organism>
<feature type="domain" description="FCP1 homology" evidence="13">
    <location>
        <begin position="121"/>
        <end position="288"/>
    </location>
</feature>
<evidence type="ECO:0000256" key="4">
    <source>
        <dbReference type="ARBA" id="ARBA00022801"/>
    </source>
</evidence>
<evidence type="ECO:0000256" key="5">
    <source>
        <dbReference type="ARBA" id="ARBA00022912"/>
    </source>
</evidence>
<dbReference type="STRING" id="1147741.A0A0R3S3V5"/>
<dbReference type="Gene3D" id="3.40.50.1000">
    <property type="entry name" value="HAD superfamily/HAD-like"/>
    <property type="match status" value="1"/>
</dbReference>
<dbReference type="InterPro" id="IPR011948">
    <property type="entry name" value="Dullard_phosphatase"/>
</dbReference>
<evidence type="ECO:0000256" key="9">
    <source>
        <dbReference type="ARBA" id="ARBA00048336"/>
    </source>
</evidence>
<dbReference type="SUPFAM" id="SSF56784">
    <property type="entry name" value="HAD-like"/>
    <property type="match status" value="1"/>
</dbReference>
<reference evidence="15" key="1">
    <citation type="submission" date="2016-04" db="UniProtKB">
        <authorList>
            <consortium name="WormBaseParasite"/>
        </authorList>
    </citation>
    <scope>IDENTIFICATION</scope>
</reference>
<keyword evidence="14" id="KW-1185">Reference proteome</keyword>
<evidence type="ECO:0000313" key="14">
    <source>
        <dbReference type="Proteomes" id="UP000050640"/>
    </source>
</evidence>
<dbReference type="PANTHER" id="PTHR12210">
    <property type="entry name" value="DULLARD PROTEIN PHOSPHATASE"/>
    <property type="match status" value="1"/>
</dbReference>
<keyword evidence="5" id="KW-0904">Protein phosphatase</keyword>
<dbReference type="PROSITE" id="PS50969">
    <property type="entry name" value="FCP1"/>
    <property type="match status" value="1"/>
</dbReference>
<evidence type="ECO:0000256" key="1">
    <source>
        <dbReference type="ARBA" id="ARBA00004167"/>
    </source>
</evidence>
<comment type="similarity">
    <text evidence="10">Belongs to the Dullard family.</text>
</comment>
<proteinExistence type="inferred from homology"/>
<protein>
    <recommendedName>
        <fullName evidence="11">CTD nuclear envelope phosphatase 1 homolog</fullName>
        <ecNumber evidence="2">3.1.3.16</ecNumber>
    </recommendedName>
    <alternativeName>
        <fullName evidence="12">Serine/threonine-protein phosphatase dullard homolog</fullName>
    </alternativeName>
</protein>
<evidence type="ECO:0000256" key="2">
    <source>
        <dbReference type="ARBA" id="ARBA00013081"/>
    </source>
</evidence>
<dbReference type="GO" id="GO:0004722">
    <property type="term" value="F:protein serine/threonine phosphatase activity"/>
    <property type="evidence" value="ECO:0007669"/>
    <property type="project" value="UniProtKB-EC"/>
</dbReference>
<dbReference type="GO" id="GO:0044091">
    <property type="term" value="P:membrane biogenesis"/>
    <property type="evidence" value="ECO:0007669"/>
    <property type="project" value="UniProtKB-ARBA"/>
</dbReference>
<evidence type="ECO:0000259" key="13">
    <source>
        <dbReference type="PROSITE" id="PS50969"/>
    </source>
</evidence>
<dbReference type="EC" id="3.1.3.16" evidence="2"/>
<evidence type="ECO:0000256" key="7">
    <source>
        <dbReference type="ARBA" id="ARBA00023136"/>
    </source>
</evidence>
<dbReference type="SMART" id="SM00577">
    <property type="entry name" value="CPDc"/>
    <property type="match status" value="1"/>
</dbReference>
<dbReference type="Proteomes" id="UP000050640">
    <property type="component" value="Unplaced"/>
</dbReference>
<evidence type="ECO:0000256" key="3">
    <source>
        <dbReference type="ARBA" id="ARBA00022692"/>
    </source>
</evidence>
<keyword evidence="6" id="KW-1133">Transmembrane helix</keyword>
<accession>A0A0R3S3V5</accession>
<sequence length="308" mass="35523">MKRRRESGNMVAGRNALVRAMKTLLAALCFYALGLFNCITYTIRRQYRNLHVIESECRNRYSSNTCHTLTSNSLFLSTIVSRVHKFSVLKSSIISLGQLRKHQVIRYEYVPLSPLSAHRLSVVKRKILVLDLDETLIHSHHDGIIRPMVKPGTPPDFVLRVNIDRHPVRFFVHCRPHVDYFLSMVSQWFDLVIFTASMEIYGSSVADKLDNGKGILQRRYFRQHCTMDYGGYTKDLSAVHADLSSIFILDNSPSAYRKFPQNAIPIRSWFSDPTDTCLLALLPFLDALRFTSDVRSILSRNQQLQQVW</sequence>
<dbReference type="CDD" id="cd07521">
    <property type="entry name" value="HAD_FCP1-like"/>
    <property type="match status" value="1"/>
</dbReference>
<evidence type="ECO:0000256" key="12">
    <source>
        <dbReference type="ARBA" id="ARBA00079893"/>
    </source>
</evidence>